<name>A0A0H5Q610_9ZZZZ</name>
<dbReference type="AlphaFoldDB" id="A0A0H5Q610"/>
<proteinExistence type="predicted"/>
<reference evidence="1" key="2">
    <citation type="submission" date="2015-07" db="EMBL/GenBank/DDBJ databases">
        <title>Plasmids, circular viruses and viroids from rat gut.</title>
        <authorList>
            <person name="Jorgensen T.J."/>
            <person name="Hansen M.A."/>
            <person name="Xu Z."/>
            <person name="Tabak M.A."/>
            <person name="Sorensen S.J."/>
            <person name="Hansen L.H."/>
        </authorList>
    </citation>
    <scope>NUCLEOTIDE SEQUENCE</scope>
    <source>
        <strain evidence="1">RGFK1477</strain>
    </source>
</reference>
<organism evidence="1">
    <name type="scientific">uncultured prokaryote</name>
    <dbReference type="NCBI Taxonomy" id="198431"/>
    <lineage>
        <taxon>unclassified sequences</taxon>
        <taxon>environmental samples</taxon>
    </lineage>
</organism>
<dbReference type="EMBL" id="LN854017">
    <property type="protein sequence ID" value="CRY97308.1"/>
    <property type="molecule type" value="Genomic_DNA"/>
</dbReference>
<protein>
    <submittedName>
        <fullName evidence="1">Uncharacterized protein</fullName>
    </submittedName>
</protein>
<accession>A0A0H5Q610</accession>
<sequence length="188" mass="20454">MPAEFIRRIQTVWSGVDGTPYYTNLFFDAAVGDIDDLIGSVSTFWNSVTLNVTENLTWVIDPAVPLIEVSTGQIISVAISSIEADGEGSGAETQLARFTQGLMQLRTGVFAGGREIRGRIFIPGPTEKANDDGRPNSDWFVGTTPGKDALLNDVDAELVVYSPTKAMAEPVTAIVNWTEWATLRSRRD</sequence>
<reference evidence="1" key="1">
    <citation type="submission" date="2015-06" db="EMBL/GenBank/DDBJ databases">
        <authorList>
            <person name="Joergensen T."/>
        </authorList>
    </citation>
    <scope>NUCLEOTIDE SEQUENCE</scope>
    <source>
        <strain evidence="1">RGFK1477</strain>
    </source>
</reference>
<evidence type="ECO:0000313" key="1">
    <source>
        <dbReference type="EMBL" id="CRY97308.1"/>
    </source>
</evidence>